<dbReference type="HOGENOM" id="CLU_030024_4_0_6"/>
<keyword evidence="4" id="KW-1185">Reference proteome</keyword>
<dbReference type="InterPro" id="IPR011330">
    <property type="entry name" value="Glyco_hydro/deAcase_b/a-brl"/>
</dbReference>
<dbReference type="Pfam" id="PF01522">
    <property type="entry name" value="Polysacc_deac_1"/>
    <property type="match status" value="1"/>
</dbReference>
<keyword evidence="1" id="KW-0732">Signal</keyword>
<feature type="domain" description="NodB homology" evidence="2">
    <location>
        <begin position="254"/>
        <end position="441"/>
    </location>
</feature>
<dbReference type="Gene3D" id="3.20.20.370">
    <property type="entry name" value="Glycoside hydrolase/deacetylase"/>
    <property type="match status" value="1"/>
</dbReference>
<organism evidence="3 4">
    <name type="scientific">Providencia burhodogranariea DSM 19968</name>
    <dbReference type="NCBI Taxonomy" id="1141662"/>
    <lineage>
        <taxon>Bacteria</taxon>
        <taxon>Pseudomonadati</taxon>
        <taxon>Pseudomonadota</taxon>
        <taxon>Gammaproteobacteria</taxon>
        <taxon>Enterobacterales</taxon>
        <taxon>Morganellaceae</taxon>
        <taxon>Providencia</taxon>
    </lineage>
</organism>
<dbReference type="eggNOG" id="COG0726">
    <property type="taxonomic scope" value="Bacteria"/>
</dbReference>
<comment type="caution">
    <text evidence="3">The sequence shown here is derived from an EMBL/GenBank/DDBJ whole genome shotgun (WGS) entry which is preliminary data.</text>
</comment>
<dbReference type="GO" id="GO:0005975">
    <property type="term" value="P:carbohydrate metabolic process"/>
    <property type="evidence" value="ECO:0007669"/>
    <property type="project" value="InterPro"/>
</dbReference>
<gene>
    <name evidence="3" type="ORF">OOA_11898</name>
</gene>
<dbReference type="GO" id="GO:0016810">
    <property type="term" value="F:hydrolase activity, acting on carbon-nitrogen (but not peptide) bonds"/>
    <property type="evidence" value="ECO:0007669"/>
    <property type="project" value="InterPro"/>
</dbReference>
<dbReference type="PANTHER" id="PTHR34216">
    <property type="match status" value="1"/>
</dbReference>
<dbReference type="PANTHER" id="PTHR34216:SF13">
    <property type="entry name" value="XYLANASE_CHITIN DEACETYLASE"/>
    <property type="match status" value="1"/>
</dbReference>
<sequence length="441" mass="50661">MRNQFLILFFMFIFTFFLMPRAFALAQSQSTEGWELADILPKIVNVEQNETIYATIAGEMKAVAELYPEHGFYMYDPSGDYRAMQFGNDYAFVRADAISEKKSRHRPKEDRLNDLSNPIYNYLITKKDTVVYHSAKENSSPVAILFGDLRYPVLDRMIKTDKDGEKTAWLTIRLGDRLGYVRLNDVEIDNGIPILTYHHLLKEAENKKFRHTSTTTSVEAFQAQMDYLKQAGYQTILLSDLEGYLDKSVNLPGKAVVLTFDDGLKSVYRYAYPVLQHNQQQATLFVISSRIKTQPQKWFADGLQFMSKQEIKNCQDVFNIQSHTHFLHKLDKRNSPIIFSRKEHTIFLDFQHSMDVLHSFEPDQRYLAYPFGGFNQTAMAAAKEAGLHLAVTTIQGKVRLGDNPFSLKRLYALKTDSIDKFALMVGNSGYVAVNENIVVDR</sequence>
<dbReference type="EMBL" id="AKKL01000032">
    <property type="protein sequence ID" value="EKT60736.1"/>
    <property type="molecule type" value="Genomic_DNA"/>
</dbReference>
<dbReference type="AlphaFoldDB" id="K8WL73"/>
<dbReference type="OrthoDB" id="9814639at2"/>
<name>K8WL73_9GAMM</name>
<accession>K8WL73</accession>
<evidence type="ECO:0000313" key="4">
    <source>
        <dbReference type="Proteomes" id="UP000009336"/>
    </source>
</evidence>
<dbReference type="InterPro" id="IPR051398">
    <property type="entry name" value="Polysacch_Deacetylase"/>
</dbReference>
<protein>
    <submittedName>
        <fullName evidence="3">Polysaccharide deacetylase</fullName>
    </submittedName>
</protein>
<evidence type="ECO:0000259" key="2">
    <source>
        <dbReference type="PROSITE" id="PS51677"/>
    </source>
</evidence>
<dbReference type="PATRIC" id="fig|1141662.3.peg.2412"/>
<evidence type="ECO:0000256" key="1">
    <source>
        <dbReference type="ARBA" id="ARBA00022729"/>
    </source>
</evidence>
<dbReference type="Proteomes" id="UP000009336">
    <property type="component" value="Unassembled WGS sequence"/>
</dbReference>
<proteinExistence type="predicted"/>
<dbReference type="SUPFAM" id="SSF88713">
    <property type="entry name" value="Glycoside hydrolase/deacetylase"/>
    <property type="match status" value="1"/>
</dbReference>
<dbReference type="STRING" id="1141662.OOA_11898"/>
<reference evidence="3 4" key="1">
    <citation type="journal article" date="2012" name="BMC Genomics">
        <title>Comparative genomics of bacteria in the genus Providencia isolated from wild Drosophila melanogaster.</title>
        <authorList>
            <person name="Galac M.R."/>
            <person name="Lazzaro B.P."/>
        </authorList>
    </citation>
    <scope>NUCLEOTIDE SEQUENCE [LARGE SCALE GENOMIC DNA]</scope>
    <source>
        <strain evidence="3 4">DSM 19968</strain>
    </source>
</reference>
<dbReference type="PROSITE" id="PS51677">
    <property type="entry name" value="NODB"/>
    <property type="match status" value="1"/>
</dbReference>
<dbReference type="InterPro" id="IPR002509">
    <property type="entry name" value="NODB_dom"/>
</dbReference>
<dbReference type="RefSeq" id="WP_008912376.1">
    <property type="nucleotide sequence ID" value="NZ_KB233223.1"/>
</dbReference>
<evidence type="ECO:0000313" key="3">
    <source>
        <dbReference type="EMBL" id="EKT60736.1"/>
    </source>
</evidence>